<feature type="domain" description="ABC transmembrane type-1" evidence="9">
    <location>
        <begin position="96"/>
        <end position="308"/>
    </location>
</feature>
<evidence type="ECO:0000256" key="2">
    <source>
        <dbReference type="ARBA" id="ARBA00022448"/>
    </source>
</evidence>
<accession>A0A4P6EB55</accession>
<dbReference type="GO" id="GO:0005886">
    <property type="term" value="C:plasma membrane"/>
    <property type="evidence" value="ECO:0007669"/>
    <property type="project" value="UniProtKB-SubCell"/>
</dbReference>
<proteinExistence type="inferred from homology"/>
<evidence type="ECO:0000256" key="4">
    <source>
        <dbReference type="ARBA" id="ARBA00022692"/>
    </source>
</evidence>
<dbReference type="EMBL" id="CP035494">
    <property type="protein sequence ID" value="QAY59355.1"/>
    <property type="molecule type" value="Genomic_DNA"/>
</dbReference>
<reference evidence="10 11" key="1">
    <citation type="submission" date="2019-01" db="EMBL/GenBank/DDBJ databases">
        <title>Genome sequencing of strain DFW100M-13.</title>
        <authorList>
            <person name="Heo J."/>
            <person name="Kim S.-J."/>
            <person name="Kim J.-S."/>
            <person name="Hong S.-B."/>
            <person name="Kwon S.-W."/>
        </authorList>
    </citation>
    <scope>NUCLEOTIDE SEQUENCE [LARGE SCALE GENOMIC DNA]</scope>
    <source>
        <strain evidence="10 11">DFW100M-13</strain>
    </source>
</reference>
<feature type="transmembrane region" description="Helical" evidence="7">
    <location>
        <begin position="235"/>
        <end position="255"/>
    </location>
</feature>
<evidence type="ECO:0000313" key="10">
    <source>
        <dbReference type="EMBL" id="QAY59355.1"/>
    </source>
</evidence>
<sequence>MTGLQTAEGTRATRARVPRPPRHRPDALHRAQARLGWLFSAPALFVIGAVTVFPVVFSVVLSLSHVNVLGSGFRIDGFTLDNYGTIFTAPVWQYALVFTVGYTVITVAVELVLGTLIALVLERLEVFRGWMMAILLIPWSLITVISATLWGYIYDPTNGIADAIFQSLGLGSPVILGTPASSIVAMMIADVWKTTPFVAIIVLAGLVMLPRDVYEAAEMDGCTGWQTFWRITVPLLRPTIALAVLFRVLQAFGVFDLPFVLTQGGPQNATTSLAILGYQVMFSDLKFGAGAAVATTTAALVVIGCLLFLRVVRAQVSETED</sequence>
<keyword evidence="2 7" id="KW-0813">Transport</keyword>
<dbReference type="KEGG" id="mprt:ET475_04685"/>
<dbReference type="SUPFAM" id="SSF161098">
    <property type="entry name" value="MetI-like"/>
    <property type="match status" value="1"/>
</dbReference>
<keyword evidence="3" id="KW-1003">Cell membrane</keyword>
<dbReference type="Gene3D" id="1.10.3720.10">
    <property type="entry name" value="MetI-like"/>
    <property type="match status" value="1"/>
</dbReference>
<comment type="subcellular location">
    <subcellularLocation>
        <location evidence="1 7">Cell membrane</location>
        <topology evidence="1 7">Multi-pass membrane protein</topology>
    </subcellularLocation>
</comment>
<feature type="transmembrane region" description="Helical" evidence="7">
    <location>
        <begin position="133"/>
        <end position="153"/>
    </location>
</feature>
<evidence type="ECO:0000256" key="3">
    <source>
        <dbReference type="ARBA" id="ARBA00022475"/>
    </source>
</evidence>
<feature type="compositionally biased region" description="Basic residues" evidence="8">
    <location>
        <begin position="13"/>
        <end position="22"/>
    </location>
</feature>
<name>A0A4P6EB55_9MICO</name>
<feature type="transmembrane region" description="Helical" evidence="7">
    <location>
        <begin position="91"/>
        <end position="121"/>
    </location>
</feature>
<keyword evidence="11" id="KW-1185">Reference proteome</keyword>
<dbReference type="Proteomes" id="UP000293995">
    <property type="component" value="Chromosome"/>
</dbReference>
<dbReference type="RefSeq" id="WP_129386489.1">
    <property type="nucleotide sequence ID" value="NZ_CP035494.1"/>
</dbReference>
<keyword evidence="5 7" id="KW-1133">Transmembrane helix</keyword>
<protein>
    <submittedName>
        <fullName evidence="10">Sugar ABC transporter permease</fullName>
    </submittedName>
</protein>
<feature type="transmembrane region" description="Helical" evidence="7">
    <location>
        <begin position="37"/>
        <end position="61"/>
    </location>
</feature>
<dbReference type="PANTHER" id="PTHR43005">
    <property type="entry name" value="BLR7065 PROTEIN"/>
    <property type="match status" value="1"/>
</dbReference>
<keyword evidence="4 7" id="KW-0812">Transmembrane</keyword>
<dbReference type="AlphaFoldDB" id="A0A4P6EB55"/>
<evidence type="ECO:0000256" key="5">
    <source>
        <dbReference type="ARBA" id="ARBA00022989"/>
    </source>
</evidence>
<dbReference type="PANTHER" id="PTHR43005:SF1">
    <property type="entry name" value="SPERMIDINE_PUTRESCINE TRANSPORT SYSTEM PERMEASE PROTEIN"/>
    <property type="match status" value="1"/>
</dbReference>
<dbReference type="CDD" id="cd06261">
    <property type="entry name" value="TM_PBP2"/>
    <property type="match status" value="1"/>
</dbReference>
<dbReference type="Pfam" id="PF00528">
    <property type="entry name" value="BPD_transp_1"/>
    <property type="match status" value="1"/>
</dbReference>
<dbReference type="OrthoDB" id="34224at2"/>
<feature type="region of interest" description="Disordered" evidence="8">
    <location>
        <begin position="1"/>
        <end position="24"/>
    </location>
</feature>
<gene>
    <name evidence="10" type="ORF">ET475_04685</name>
</gene>
<evidence type="ECO:0000259" key="9">
    <source>
        <dbReference type="PROSITE" id="PS50928"/>
    </source>
</evidence>
<evidence type="ECO:0000256" key="1">
    <source>
        <dbReference type="ARBA" id="ARBA00004651"/>
    </source>
</evidence>
<dbReference type="InterPro" id="IPR035906">
    <property type="entry name" value="MetI-like_sf"/>
</dbReference>
<dbReference type="InterPro" id="IPR000515">
    <property type="entry name" value="MetI-like"/>
</dbReference>
<comment type="similarity">
    <text evidence="7">Belongs to the binding-protein-dependent transport system permease family.</text>
</comment>
<evidence type="ECO:0000313" key="11">
    <source>
        <dbReference type="Proteomes" id="UP000293995"/>
    </source>
</evidence>
<feature type="transmembrane region" description="Helical" evidence="7">
    <location>
        <begin position="287"/>
        <end position="309"/>
    </location>
</feature>
<evidence type="ECO:0000256" key="8">
    <source>
        <dbReference type="SAM" id="MobiDB-lite"/>
    </source>
</evidence>
<keyword evidence="6 7" id="KW-0472">Membrane</keyword>
<dbReference type="PROSITE" id="PS50928">
    <property type="entry name" value="ABC_TM1"/>
    <property type="match status" value="1"/>
</dbReference>
<dbReference type="GO" id="GO:0055085">
    <property type="term" value="P:transmembrane transport"/>
    <property type="evidence" value="ECO:0007669"/>
    <property type="project" value="InterPro"/>
</dbReference>
<evidence type="ECO:0000256" key="7">
    <source>
        <dbReference type="RuleBase" id="RU363032"/>
    </source>
</evidence>
<evidence type="ECO:0000256" key="6">
    <source>
        <dbReference type="ARBA" id="ARBA00023136"/>
    </source>
</evidence>
<organism evidence="10 11">
    <name type="scientific">Microbacterium protaetiae</name>
    <dbReference type="NCBI Taxonomy" id="2509458"/>
    <lineage>
        <taxon>Bacteria</taxon>
        <taxon>Bacillati</taxon>
        <taxon>Actinomycetota</taxon>
        <taxon>Actinomycetes</taxon>
        <taxon>Micrococcales</taxon>
        <taxon>Microbacteriaceae</taxon>
        <taxon>Microbacterium</taxon>
    </lineage>
</organism>